<dbReference type="GO" id="GO:0005737">
    <property type="term" value="C:cytoplasm"/>
    <property type="evidence" value="ECO:0007669"/>
    <property type="project" value="TreeGrafter"/>
</dbReference>
<dbReference type="PANTHER" id="PTHR42850">
    <property type="entry name" value="METALLOPHOSPHOESTERASE"/>
    <property type="match status" value="1"/>
</dbReference>
<keyword evidence="3" id="KW-1185">Reference proteome</keyword>
<name>A0A166C976_METOA</name>
<feature type="domain" description="Calcineurin-like phosphoesterase" evidence="1">
    <location>
        <begin position="4"/>
        <end position="208"/>
    </location>
</feature>
<dbReference type="STRING" id="66851.MBORA_00360"/>
<dbReference type="GO" id="GO:0016791">
    <property type="term" value="F:phosphatase activity"/>
    <property type="evidence" value="ECO:0007669"/>
    <property type="project" value="TreeGrafter"/>
</dbReference>
<evidence type="ECO:0000259" key="1">
    <source>
        <dbReference type="Pfam" id="PF12850"/>
    </source>
</evidence>
<comment type="caution">
    <text evidence="2">The sequence shown here is derived from an EMBL/GenBank/DDBJ whole genome shotgun (WGS) entry which is preliminary data.</text>
</comment>
<dbReference type="Proteomes" id="UP000077428">
    <property type="component" value="Unassembled WGS sequence"/>
</dbReference>
<dbReference type="PATRIC" id="fig|66851.6.peg.48"/>
<dbReference type="PIRSF" id="PIRSF000883">
    <property type="entry name" value="Pesterase_MJ0912"/>
    <property type="match status" value="1"/>
</dbReference>
<dbReference type="InterPro" id="IPR050126">
    <property type="entry name" value="Ap4A_hydrolase"/>
</dbReference>
<dbReference type="EMBL" id="LWMU01000011">
    <property type="protein sequence ID" value="KZX14262.1"/>
    <property type="molecule type" value="Genomic_DNA"/>
</dbReference>
<dbReference type="InterPro" id="IPR011152">
    <property type="entry name" value="Pesterase_MJ0912"/>
</dbReference>
<evidence type="ECO:0000313" key="3">
    <source>
        <dbReference type="Proteomes" id="UP000077428"/>
    </source>
</evidence>
<organism evidence="2 3">
    <name type="scientific">Methanobrevibacter oralis</name>
    <dbReference type="NCBI Taxonomy" id="66851"/>
    <lineage>
        <taxon>Archaea</taxon>
        <taxon>Methanobacteriati</taxon>
        <taxon>Methanobacteriota</taxon>
        <taxon>Methanomada group</taxon>
        <taxon>Methanobacteria</taxon>
        <taxon>Methanobacteriales</taxon>
        <taxon>Methanobacteriaceae</taxon>
        <taxon>Methanobrevibacter</taxon>
    </lineage>
</organism>
<dbReference type="InterPro" id="IPR024654">
    <property type="entry name" value="Calcineurin-like_PHP_lpxH"/>
</dbReference>
<dbReference type="AlphaFoldDB" id="A0A166C976"/>
<dbReference type="InterPro" id="IPR029052">
    <property type="entry name" value="Metallo-depent_PP-like"/>
</dbReference>
<dbReference type="Pfam" id="PF12850">
    <property type="entry name" value="Metallophos_2"/>
    <property type="match status" value="1"/>
</dbReference>
<dbReference type="RefSeq" id="WP_063720064.1">
    <property type="nucleotide sequence ID" value="NZ_CAJVUI010000002.1"/>
</dbReference>
<reference evidence="3" key="1">
    <citation type="journal article" date="2016" name="Genome Announc.">
        <title>Draft Genome Sequences of Methanobrevibacter curvatus DSM11111, Methanobrevibacter cuticularis DSM11139, Methanobrevibacter filiformis DSM11501, and Methanobrevibacter oralis DSM7256.</title>
        <authorList>
            <person name="Poehlein A."/>
            <person name="Seedorf H."/>
        </authorList>
    </citation>
    <scope>NUCLEOTIDE SEQUENCE [LARGE SCALE GENOMIC DNA]</scope>
    <source>
        <strain evidence="3">DSM 7256 / JCM 30027 / ZR</strain>
    </source>
</reference>
<gene>
    <name evidence="2" type="ORF">MBORA_00360</name>
</gene>
<dbReference type="SUPFAM" id="SSF56300">
    <property type="entry name" value="Metallo-dependent phosphatases"/>
    <property type="match status" value="1"/>
</dbReference>
<protein>
    <submittedName>
        <fullName evidence="2">Phosphodiesterase</fullName>
    </submittedName>
</protein>
<dbReference type="Gene3D" id="3.60.21.10">
    <property type="match status" value="1"/>
</dbReference>
<accession>A0A166C976</accession>
<dbReference type="OrthoDB" id="9937at2157"/>
<proteinExistence type="predicted"/>
<evidence type="ECO:0000313" key="2">
    <source>
        <dbReference type="EMBL" id="KZX14262.1"/>
    </source>
</evidence>
<dbReference type="PANTHER" id="PTHR42850:SF2">
    <property type="entry name" value="BLL5683 PROTEIN"/>
    <property type="match status" value="1"/>
</dbReference>
<sequence length="243" mass="28014">MSKYAILSDIHGNLYALLEVMKDLNNHDIKGIFLLGDLIDYGMQSNEVVEYFKDDFDGNILCNIWGNHEKAILTSDYSNFSSIRGVESAKYTNSHLNQNVKNYLNRELIKQGYFEFEIGGKKILAIHGSLLDPFWRAIFPENVNGDYSSYDIVISGHSHYSHYFQKFYNADDVEMRNKKIVHFINPGSVGQPRNHNPNAQYAIIDIKDMSVSLNTVNYPRKKAMDLYDGSVDDFYRKRLEKGI</sequence>